<organism evidence="3 4">
    <name type="scientific">Fusibacter bizertensis</name>
    <dbReference type="NCBI Taxonomy" id="1488331"/>
    <lineage>
        <taxon>Bacteria</taxon>
        <taxon>Bacillati</taxon>
        <taxon>Bacillota</taxon>
        <taxon>Clostridia</taxon>
        <taxon>Eubacteriales</taxon>
        <taxon>Eubacteriales Family XII. Incertae Sedis</taxon>
        <taxon>Fusibacter</taxon>
    </lineage>
</organism>
<feature type="domain" description="Alpha/beta hydrolase fold-3" evidence="2">
    <location>
        <begin position="81"/>
        <end position="282"/>
    </location>
</feature>
<keyword evidence="4" id="KW-1185">Reference proteome</keyword>
<dbReference type="Proteomes" id="UP001158045">
    <property type="component" value="Unassembled WGS sequence"/>
</dbReference>
<dbReference type="Pfam" id="PF07859">
    <property type="entry name" value="Abhydrolase_3"/>
    <property type="match status" value="1"/>
</dbReference>
<evidence type="ECO:0000259" key="2">
    <source>
        <dbReference type="Pfam" id="PF07859"/>
    </source>
</evidence>
<name>A0ABT6NE94_9FIRM</name>
<dbReference type="InterPro" id="IPR050300">
    <property type="entry name" value="GDXG_lipolytic_enzyme"/>
</dbReference>
<dbReference type="EMBL" id="JARYZI010000007">
    <property type="protein sequence ID" value="MDH8678716.1"/>
    <property type="molecule type" value="Genomic_DNA"/>
</dbReference>
<dbReference type="RefSeq" id="WP_281094599.1">
    <property type="nucleotide sequence ID" value="NZ_JARYZI010000007.1"/>
</dbReference>
<gene>
    <name evidence="3" type="ORF">QE109_11185</name>
</gene>
<dbReference type="GO" id="GO:0016787">
    <property type="term" value="F:hydrolase activity"/>
    <property type="evidence" value="ECO:0007669"/>
    <property type="project" value="UniProtKB-KW"/>
</dbReference>
<sequence>MASFKGKFFALVMRNRHLLKGKLKPEVITQESSIIEMRANIHKSAMKMARKTSGVNVTPANYTGLYAEWLTPDGAPDDKMILYFHGGGFVSGNAEDHRNIVSKFVRRISVKALVFDYRLAPEHPFPAAMNDSVEIYKWLLEKGYAPEHIFFAGDSAGAGLQFSCLLKLKELGIALPKAVIAMSPCVDMTISGESHATRLEEDPCTPIGSTETWLGYYVGDGDPKDPLMSPVFADLSGLPPMMIQVGDHETLLSDSLTLAKNAEKAGVDVTLHVWDEMFHCFPLLSPMFKEALLAMDEINDFIWKHIKA</sequence>
<reference evidence="3 4" key="1">
    <citation type="submission" date="2023-04" db="EMBL/GenBank/DDBJ databases">
        <title>Fusibacter bizertensis strain WBS, isolated from littoral bottom sediments of the Arctic seas - biochemical and genomic analysis.</title>
        <authorList>
            <person name="Brioukhanov A.L."/>
        </authorList>
    </citation>
    <scope>NUCLEOTIDE SEQUENCE [LARGE SCALE GENOMIC DNA]</scope>
    <source>
        <strain evidence="3 4">WBS</strain>
    </source>
</reference>
<evidence type="ECO:0000313" key="4">
    <source>
        <dbReference type="Proteomes" id="UP001158045"/>
    </source>
</evidence>
<evidence type="ECO:0000256" key="1">
    <source>
        <dbReference type="ARBA" id="ARBA00022801"/>
    </source>
</evidence>
<dbReference type="InterPro" id="IPR013094">
    <property type="entry name" value="AB_hydrolase_3"/>
</dbReference>
<keyword evidence="1 3" id="KW-0378">Hydrolase</keyword>
<dbReference type="PANTHER" id="PTHR48081:SF8">
    <property type="entry name" value="ALPHA_BETA HYDROLASE FOLD-3 DOMAIN-CONTAINING PROTEIN-RELATED"/>
    <property type="match status" value="1"/>
</dbReference>
<dbReference type="PANTHER" id="PTHR48081">
    <property type="entry name" value="AB HYDROLASE SUPERFAMILY PROTEIN C4A8.06C"/>
    <property type="match status" value="1"/>
</dbReference>
<evidence type="ECO:0000313" key="3">
    <source>
        <dbReference type="EMBL" id="MDH8678716.1"/>
    </source>
</evidence>
<dbReference type="Gene3D" id="3.40.50.1820">
    <property type="entry name" value="alpha/beta hydrolase"/>
    <property type="match status" value="1"/>
</dbReference>
<dbReference type="InterPro" id="IPR029058">
    <property type="entry name" value="AB_hydrolase_fold"/>
</dbReference>
<proteinExistence type="predicted"/>
<accession>A0ABT6NE94</accession>
<protein>
    <submittedName>
        <fullName evidence="3">Alpha/beta hydrolase</fullName>
    </submittedName>
</protein>
<comment type="caution">
    <text evidence="3">The sequence shown here is derived from an EMBL/GenBank/DDBJ whole genome shotgun (WGS) entry which is preliminary data.</text>
</comment>
<dbReference type="SUPFAM" id="SSF53474">
    <property type="entry name" value="alpha/beta-Hydrolases"/>
    <property type="match status" value="1"/>
</dbReference>